<dbReference type="InterPro" id="IPR037523">
    <property type="entry name" value="VOC_core"/>
</dbReference>
<evidence type="ECO:0000313" key="2">
    <source>
        <dbReference type="EMBL" id="GIO27296.1"/>
    </source>
</evidence>
<protein>
    <submittedName>
        <fullName evidence="2">Glyoxalase</fullName>
    </submittedName>
</protein>
<dbReference type="PANTHER" id="PTHR43279">
    <property type="entry name" value="CATECHOL-2,3-DIOXYGENASE"/>
    <property type="match status" value="1"/>
</dbReference>
<dbReference type="Proteomes" id="UP000676917">
    <property type="component" value="Unassembled WGS sequence"/>
</dbReference>
<dbReference type="InterPro" id="IPR004360">
    <property type="entry name" value="Glyas_Fos-R_dOase_dom"/>
</dbReference>
<feature type="domain" description="VOC" evidence="1">
    <location>
        <begin position="12"/>
        <end position="131"/>
    </location>
</feature>
<evidence type="ECO:0000313" key="3">
    <source>
        <dbReference type="Proteomes" id="UP000676917"/>
    </source>
</evidence>
<dbReference type="CDD" id="cd16359">
    <property type="entry name" value="VOC_BsCatE_like_C"/>
    <property type="match status" value="1"/>
</dbReference>
<dbReference type="PROSITE" id="PS51819">
    <property type="entry name" value="VOC"/>
    <property type="match status" value="2"/>
</dbReference>
<dbReference type="SUPFAM" id="SSF54593">
    <property type="entry name" value="Glyoxalase/Bleomycin resistance protein/Dihydroxybiphenyl dioxygenase"/>
    <property type="match status" value="2"/>
</dbReference>
<accession>A0A920C5W9</accession>
<gene>
    <name evidence="2" type="ORF">J43TS3_19070</name>
</gene>
<dbReference type="Pfam" id="PF00903">
    <property type="entry name" value="Glyoxalase"/>
    <property type="match status" value="2"/>
</dbReference>
<proteinExistence type="predicted"/>
<name>A0A920C5W9_9BACI</name>
<dbReference type="InterPro" id="IPR029068">
    <property type="entry name" value="Glyas_Bleomycin-R_OHBP_Dase"/>
</dbReference>
<dbReference type="EMBL" id="BORP01000003">
    <property type="protein sequence ID" value="GIO27296.1"/>
    <property type="molecule type" value="Genomic_DNA"/>
</dbReference>
<feature type="domain" description="VOC" evidence="1">
    <location>
        <begin position="172"/>
        <end position="286"/>
    </location>
</feature>
<comment type="caution">
    <text evidence="2">The sequence shown here is derived from an EMBL/GenBank/DDBJ whole genome shotgun (WGS) entry which is preliminary data.</text>
</comment>
<evidence type="ECO:0000259" key="1">
    <source>
        <dbReference type="PROSITE" id="PS51819"/>
    </source>
</evidence>
<reference evidence="2" key="1">
    <citation type="submission" date="2021-03" db="EMBL/GenBank/DDBJ databases">
        <title>Antimicrobial resistance genes in bacteria isolated from Japanese honey, and their potential for conferring macrolide and lincosamide resistance in the American foulbrood pathogen Paenibacillus larvae.</title>
        <authorList>
            <person name="Okamoto M."/>
            <person name="Kumagai M."/>
            <person name="Kanamori H."/>
            <person name="Takamatsu D."/>
        </authorList>
    </citation>
    <scope>NUCLEOTIDE SEQUENCE</scope>
    <source>
        <strain evidence="2">J43TS3</strain>
    </source>
</reference>
<organism evidence="2 3">
    <name type="scientific">Ornithinibacillus bavariensis</name>
    <dbReference type="NCBI Taxonomy" id="545502"/>
    <lineage>
        <taxon>Bacteria</taxon>
        <taxon>Bacillati</taxon>
        <taxon>Bacillota</taxon>
        <taxon>Bacilli</taxon>
        <taxon>Bacillales</taxon>
        <taxon>Bacillaceae</taxon>
        <taxon>Ornithinibacillus</taxon>
    </lineage>
</organism>
<dbReference type="RefSeq" id="WP_212920786.1">
    <property type="nucleotide sequence ID" value="NZ_BORP01000003.1"/>
</dbReference>
<dbReference type="PANTHER" id="PTHR43279:SF1">
    <property type="entry name" value="CATECHOL-2,3-DIOXYGENASE"/>
    <property type="match status" value="1"/>
</dbReference>
<dbReference type="AlphaFoldDB" id="A0A920C5W9"/>
<keyword evidence="3" id="KW-1185">Reference proteome</keyword>
<sequence>MEKRFFQKPTIFVGEVNIKVLNIAKSLAFYQRVFGFAILEQSERKVVLSADGVQPLLILEQPEDIMAKVGRTTGLYHFAILLPRRADLANFLKHLIQTEGPSIRLGASDHYVSEALYFDDPDGNGIEVASDKPSMDWNWNNGHVDMATVALDASNLLAESDKDWDGIPKDTVMGHIHLHVADLEETENFYVNGLGFDIVTRYPGALFASTGGYHHHLGLNVWNGVGAPAPAANSVGLNWFTLVVPDEITKEKIIARLSEIGVSTETIGNSTVVKDPAGNQMQLRVSE</sequence>
<dbReference type="Gene3D" id="3.10.180.10">
    <property type="entry name" value="2,3-Dihydroxybiphenyl 1,2-Dioxygenase, domain 1"/>
    <property type="match status" value="2"/>
</dbReference>